<evidence type="ECO:0000256" key="3">
    <source>
        <dbReference type="ARBA" id="ARBA00022801"/>
    </source>
</evidence>
<dbReference type="Proteomes" id="UP001162834">
    <property type="component" value="Chromosome"/>
</dbReference>
<keyword evidence="3 6" id="KW-0378">Hydrolase</keyword>
<dbReference type="PANTHER" id="PTHR35005:SF1">
    <property type="entry name" value="2-AMINO-5-FORMYLAMINO-6-RIBOSYLAMINOPYRIMIDIN-4(3H)-ONE 5'-MONOPHOSPHATE DEFORMYLASE"/>
    <property type="match status" value="1"/>
</dbReference>
<dbReference type="InterPro" id="IPR003785">
    <property type="entry name" value="Creatininase/forma_Hydrolase"/>
</dbReference>
<sequence>MIEDPRPVVLLLPVGSTEPHGPHSPLATDPIISAEMCLRVARALRDDPDVQVSILPEIGYGVTRFTKAWPGAIHIEEETLLALLVDICVSLARQGLGHVVIVNNHFEPEHIKTLHRAMDEAERRTGNVVGYLDLTRKRRAEQLTDEVREGGSHAGRYETSIVLAARPGLVDEQVMAALEPMPKNLAAEIAHGAKDFVAMGLPKAYNGTPADATVDEGRQSLVTLTDMLTQQVRDLAAGTGGRDTPGLYIRV</sequence>
<proteinExistence type="inferred from homology"/>
<keyword evidence="4" id="KW-0862">Zinc</keyword>
<dbReference type="Gene3D" id="3.40.50.10310">
    <property type="entry name" value="Creatininase"/>
    <property type="match status" value="1"/>
</dbReference>
<evidence type="ECO:0000256" key="1">
    <source>
        <dbReference type="ARBA" id="ARBA00001947"/>
    </source>
</evidence>
<dbReference type="GO" id="GO:0046872">
    <property type="term" value="F:metal ion binding"/>
    <property type="evidence" value="ECO:0007669"/>
    <property type="project" value="UniProtKB-KW"/>
</dbReference>
<comment type="cofactor">
    <cofactor evidence="1">
        <name>Zn(2+)</name>
        <dbReference type="ChEBI" id="CHEBI:29105"/>
    </cofactor>
</comment>
<keyword evidence="2" id="KW-0479">Metal-binding</keyword>
<name>A0A9E7BYX2_9ACTN</name>
<gene>
    <name evidence="6" type="primary">mftE_1</name>
    <name evidence="6" type="ORF">DSM104329_00248</name>
</gene>
<dbReference type="KEGG" id="sbae:DSM104329_00248"/>
<dbReference type="EC" id="3.5.-.-" evidence="6"/>
<evidence type="ECO:0000256" key="2">
    <source>
        <dbReference type="ARBA" id="ARBA00022723"/>
    </source>
</evidence>
<comment type="similarity">
    <text evidence="5">Belongs to the creatininase superfamily.</text>
</comment>
<dbReference type="SUPFAM" id="SSF102215">
    <property type="entry name" value="Creatininase"/>
    <property type="match status" value="1"/>
</dbReference>
<evidence type="ECO:0000256" key="4">
    <source>
        <dbReference type="ARBA" id="ARBA00022833"/>
    </source>
</evidence>
<evidence type="ECO:0000313" key="7">
    <source>
        <dbReference type="Proteomes" id="UP001162834"/>
    </source>
</evidence>
<dbReference type="GO" id="GO:0009231">
    <property type="term" value="P:riboflavin biosynthetic process"/>
    <property type="evidence" value="ECO:0007669"/>
    <property type="project" value="TreeGrafter"/>
</dbReference>
<evidence type="ECO:0000256" key="5">
    <source>
        <dbReference type="ARBA" id="ARBA00024029"/>
    </source>
</evidence>
<evidence type="ECO:0000313" key="6">
    <source>
        <dbReference type="EMBL" id="UGS33883.1"/>
    </source>
</evidence>
<dbReference type="InterPro" id="IPR024087">
    <property type="entry name" value="Creatininase-like_sf"/>
</dbReference>
<keyword evidence="7" id="KW-1185">Reference proteome</keyword>
<dbReference type="AlphaFoldDB" id="A0A9E7BYX2"/>
<reference evidence="6" key="1">
    <citation type="journal article" date="2022" name="Int. J. Syst. Evol. Microbiol.">
        <title>Pseudomonas aegrilactucae sp. nov. and Pseudomonas morbosilactucae sp. nov., pathogens causing bacterial rot of lettuce in Japan.</title>
        <authorList>
            <person name="Sawada H."/>
            <person name="Fujikawa T."/>
            <person name="Satou M."/>
        </authorList>
    </citation>
    <scope>NUCLEOTIDE SEQUENCE</scope>
    <source>
        <strain evidence="6">0166_1</strain>
    </source>
</reference>
<dbReference type="PANTHER" id="PTHR35005">
    <property type="entry name" value="3-DEHYDRO-SCYLLO-INOSOSE HYDROLASE"/>
    <property type="match status" value="1"/>
</dbReference>
<accession>A0A9E7BYX2</accession>
<dbReference type="Pfam" id="PF02633">
    <property type="entry name" value="Creatininase"/>
    <property type="match status" value="1"/>
</dbReference>
<dbReference type="EMBL" id="CP087164">
    <property type="protein sequence ID" value="UGS33883.1"/>
    <property type="molecule type" value="Genomic_DNA"/>
</dbReference>
<protein>
    <submittedName>
        <fullName evidence="6">Mycofactocin system creatinine amidohydrolase family protein MftE</fullName>
        <ecNumber evidence="6">3.5.-.-</ecNumber>
    </submittedName>
</protein>
<organism evidence="6 7">
    <name type="scientific">Capillimicrobium parvum</name>
    <dbReference type="NCBI Taxonomy" id="2884022"/>
    <lineage>
        <taxon>Bacteria</taxon>
        <taxon>Bacillati</taxon>
        <taxon>Actinomycetota</taxon>
        <taxon>Thermoleophilia</taxon>
        <taxon>Solirubrobacterales</taxon>
        <taxon>Capillimicrobiaceae</taxon>
        <taxon>Capillimicrobium</taxon>
    </lineage>
</organism>
<dbReference type="GO" id="GO:0016811">
    <property type="term" value="F:hydrolase activity, acting on carbon-nitrogen (but not peptide) bonds, in linear amides"/>
    <property type="evidence" value="ECO:0007669"/>
    <property type="project" value="TreeGrafter"/>
</dbReference>